<feature type="transmembrane region" description="Helical" evidence="8">
    <location>
        <begin position="35"/>
        <end position="55"/>
    </location>
</feature>
<sequence>MKLYHFPQKHLLIVVPLTLIFSFIAGLYVDTSFLRPTILIATILMIFATMVGLRIQELTKLKNESKMIGVSFLINFIMIPLIAFFIGTIFFSNEPLMFAGLALVALLPTSGMTISWTGIQKGNVPGAVKLTVFGLIAGSLLTPWYLLAMVGQYVNINVMMTVHTILMVIFIPLVLGQITTKLLLKKYSKEHFQKKIKPNMAPLSIWGLLYVVFVSTSARAEMIVANLQLILTALIALILFYLLNYMIVTVIALKFFKRNDGIALVNGTVLRNLSIAVGLAATAFGGEAALLVTIAFMLQYQSITYYARIAGKRWFKEIRSNNVKPASVQVQN</sequence>
<feature type="transmembrane region" description="Helical" evidence="8">
    <location>
        <begin position="273"/>
        <end position="298"/>
    </location>
</feature>
<accession>A0A1H9PHB0</accession>
<dbReference type="STRING" id="1601833.SAMN05518684_101318"/>
<keyword evidence="10" id="KW-1185">Reference proteome</keyword>
<feature type="transmembrane region" description="Helical" evidence="8">
    <location>
        <begin position="67"/>
        <end position="91"/>
    </location>
</feature>
<reference evidence="10" key="1">
    <citation type="submission" date="2016-10" db="EMBL/GenBank/DDBJ databases">
        <authorList>
            <person name="Varghese N."/>
            <person name="Submissions S."/>
        </authorList>
    </citation>
    <scope>NUCLEOTIDE SEQUENCE [LARGE SCALE GENOMIC DNA]</scope>
    <source>
        <strain evidence="10">S9</strain>
    </source>
</reference>
<evidence type="ECO:0000256" key="5">
    <source>
        <dbReference type="ARBA" id="ARBA00022692"/>
    </source>
</evidence>
<dbReference type="InterPro" id="IPR004706">
    <property type="entry name" value="Arsenical-R_Acr3"/>
</dbReference>
<keyword evidence="5 8" id="KW-0812">Transmembrane</keyword>
<proteinExistence type="inferred from homology"/>
<feature type="transmembrane region" description="Helical" evidence="8">
    <location>
        <begin position="97"/>
        <end position="119"/>
    </location>
</feature>
<keyword evidence="7 8" id="KW-0472">Membrane</keyword>
<evidence type="ECO:0000256" key="8">
    <source>
        <dbReference type="SAM" id="Phobius"/>
    </source>
</evidence>
<dbReference type="PANTHER" id="PTHR43057">
    <property type="entry name" value="ARSENITE EFFLUX TRANSPORTER"/>
    <property type="match status" value="1"/>
</dbReference>
<dbReference type="GO" id="GO:0005886">
    <property type="term" value="C:plasma membrane"/>
    <property type="evidence" value="ECO:0007669"/>
    <property type="project" value="UniProtKB-SubCell"/>
</dbReference>
<feature type="transmembrane region" description="Helical" evidence="8">
    <location>
        <begin position="200"/>
        <end position="218"/>
    </location>
</feature>
<dbReference type="AlphaFoldDB" id="A0A1H9PHB0"/>
<evidence type="ECO:0000313" key="9">
    <source>
        <dbReference type="EMBL" id="SER47622.1"/>
    </source>
</evidence>
<organism evidence="9 10">
    <name type="scientific">Salipaludibacillus aurantiacus</name>
    <dbReference type="NCBI Taxonomy" id="1601833"/>
    <lineage>
        <taxon>Bacteria</taxon>
        <taxon>Bacillati</taxon>
        <taxon>Bacillota</taxon>
        <taxon>Bacilli</taxon>
        <taxon>Bacillales</taxon>
        <taxon>Bacillaceae</taxon>
    </lineage>
</organism>
<dbReference type="Gene3D" id="1.20.1530.20">
    <property type="match status" value="1"/>
</dbReference>
<keyword evidence="3" id="KW-0813">Transport</keyword>
<gene>
    <name evidence="9" type="ORF">SAMN05518684_101318</name>
</gene>
<dbReference type="Pfam" id="PF01758">
    <property type="entry name" value="SBF"/>
    <property type="match status" value="1"/>
</dbReference>
<evidence type="ECO:0000256" key="6">
    <source>
        <dbReference type="ARBA" id="ARBA00022989"/>
    </source>
</evidence>
<dbReference type="PANTHER" id="PTHR43057:SF1">
    <property type="entry name" value="ARSENICAL-RESISTANCE PROTEIN 3"/>
    <property type="match status" value="1"/>
</dbReference>
<dbReference type="GO" id="GO:0015104">
    <property type="term" value="F:antimonite transmembrane transporter activity"/>
    <property type="evidence" value="ECO:0007669"/>
    <property type="project" value="TreeGrafter"/>
</dbReference>
<evidence type="ECO:0000256" key="4">
    <source>
        <dbReference type="ARBA" id="ARBA00022475"/>
    </source>
</evidence>
<dbReference type="GO" id="GO:0015297">
    <property type="term" value="F:antiporter activity"/>
    <property type="evidence" value="ECO:0007669"/>
    <property type="project" value="InterPro"/>
</dbReference>
<dbReference type="EMBL" id="FOGT01000001">
    <property type="protein sequence ID" value="SER47622.1"/>
    <property type="molecule type" value="Genomic_DNA"/>
</dbReference>
<dbReference type="InterPro" id="IPR038770">
    <property type="entry name" value="Na+/solute_symporter_sf"/>
</dbReference>
<keyword evidence="4" id="KW-1003">Cell membrane</keyword>
<protein>
    <submittedName>
        <fullName evidence="9">Arsenite efflux pump ArsB, ACR3 family</fullName>
    </submittedName>
</protein>
<name>A0A1H9PHB0_9BACI</name>
<evidence type="ECO:0000256" key="2">
    <source>
        <dbReference type="ARBA" id="ARBA00010110"/>
    </source>
</evidence>
<comment type="similarity">
    <text evidence="2">Belongs to the arsenical resistance-3 (ACR3) (TC 2.A.59) family.</text>
</comment>
<evidence type="ECO:0000313" key="10">
    <source>
        <dbReference type="Proteomes" id="UP000198571"/>
    </source>
</evidence>
<feature type="transmembrane region" description="Helical" evidence="8">
    <location>
        <begin position="12"/>
        <end position="29"/>
    </location>
</feature>
<keyword evidence="6 8" id="KW-1133">Transmembrane helix</keyword>
<feature type="transmembrane region" description="Helical" evidence="8">
    <location>
        <begin position="126"/>
        <end position="146"/>
    </location>
</feature>
<dbReference type="GO" id="GO:0015105">
    <property type="term" value="F:arsenite transmembrane transporter activity"/>
    <property type="evidence" value="ECO:0007669"/>
    <property type="project" value="TreeGrafter"/>
</dbReference>
<dbReference type="Proteomes" id="UP000198571">
    <property type="component" value="Unassembled WGS sequence"/>
</dbReference>
<evidence type="ECO:0000256" key="3">
    <source>
        <dbReference type="ARBA" id="ARBA00022448"/>
    </source>
</evidence>
<evidence type="ECO:0000256" key="7">
    <source>
        <dbReference type="ARBA" id="ARBA00023136"/>
    </source>
</evidence>
<feature type="transmembrane region" description="Helical" evidence="8">
    <location>
        <begin position="230"/>
        <end position="253"/>
    </location>
</feature>
<feature type="transmembrane region" description="Helical" evidence="8">
    <location>
        <begin position="158"/>
        <end position="179"/>
    </location>
</feature>
<dbReference type="InterPro" id="IPR002657">
    <property type="entry name" value="BilAc:Na_symport/Acr3"/>
</dbReference>
<comment type="subcellular location">
    <subcellularLocation>
        <location evidence="1">Cell membrane</location>
        <topology evidence="1">Multi-pass membrane protein</topology>
    </subcellularLocation>
</comment>
<evidence type="ECO:0000256" key="1">
    <source>
        <dbReference type="ARBA" id="ARBA00004651"/>
    </source>
</evidence>